<organism evidence="2 3">
    <name type="scientific">Penicillium brevicompactum</name>
    <dbReference type="NCBI Taxonomy" id="5074"/>
    <lineage>
        <taxon>Eukaryota</taxon>
        <taxon>Fungi</taxon>
        <taxon>Dikarya</taxon>
        <taxon>Ascomycota</taxon>
        <taxon>Pezizomycotina</taxon>
        <taxon>Eurotiomycetes</taxon>
        <taxon>Eurotiomycetidae</taxon>
        <taxon>Eurotiales</taxon>
        <taxon>Aspergillaceae</taxon>
        <taxon>Penicillium</taxon>
    </lineage>
</organism>
<evidence type="ECO:0000313" key="2">
    <source>
        <dbReference type="EMBL" id="KAJ5340279.1"/>
    </source>
</evidence>
<feature type="region of interest" description="Disordered" evidence="1">
    <location>
        <begin position="145"/>
        <end position="290"/>
    </location>
</feature>
<dbReference type="Proteomes" id="UP001148299">
    <property type="component" value="Unassembled WGS sequence"/>
</dbReference>
<proteinExistence type="predicted"/>
<accession>A0A9W9UH79</accession>
<feature type="region of interest" description="Disordered" evidence="1">
    <location>
        <begin position="1"/>
        <end position="74"/>
    </location>
</feature>
<reference evidence="2" key="2">
    <citation type="journal article" date="2023" name="IMA Fungus">
        <title>Comparative genomic study of the Penicillium genus elucidates a diverse pangenome and 15 lateral gene transfer events.</title>
        <authorList>
            <person name="Petersen C."/>
            <person name="Sorensen T."/>
            <person name="Nielsen M.R."/>
            <person name="Sondergaard T.E."/>
            <person name="Sorensen J.L."/>
            <person name="Fitzpatrick D.A."/>
            <person name="Frisvad J.C."/>
            <person name="Nielsen K.L."/>
        </authorList>
    </citation>
    <scope>NUCLEOTIDE SEQUENCE</scope>
    <source>
        <strain evidence="2">IBT 35675</strain>
    </source>
</reference>
<protein>
    <submittedName>
        <fullName evidence="2">Uncharacterized protein</fullName>
    </submittedName>
</protein>
<dbReference type="EMBL" id="JAPZBR010000008">
    <property type="protein sequence ID" value="KAJ5340279.1"/>
    <property type="molecule type" value="Genomic_DNA"/>
</dbReference>
<feature type="compositionally biased region" description="Low complexity" evidence="1">
    <location>
        <begin position="266"/>
        <end position="290"/>
    </location>
</feature>
<feature type="compositionally biased region" description="Low complexity" evidence="1">
    <location>
        <begin position="31"/>
        <end position="41"/>
    </location>
</feature>
<evidence type="ECO:0000256" key="1">
    <source>
        <dbReference type="SAM" id="MobiDB-lite"/>
    </source>
</evidence>
<reference evidence="2" key="1">
    <citation type="submission" date="2022-12" db="EMBL/GenBank/DDBJ databases">
        <authorList>
            <person name="Petersen C."/>
        </authorList>
    </citation>
    <scope>NUCLEOTIDE SEQUENCE</scope>
    <source>
        <strain evidence="2">IBT 35675</strain>
    </source>
</reference>
<feature type="compositionally biased region" description="Polar residues" evidence="1">
    <location>
        <begin position="204"/>
        <end position="252"/>
    </location>
</feature>
<sequence>MTTPTIINLPPSPSDPPTPSDMGPGNPNSGTASLSALSTTAIKDGHQGQPFPRGRHSRCSFTTSTTTPEPERADRISRLDGLGCITTARAGQQAFSSHIPPLYAPAYFENHATLNECSTVGSASATGSIAGRMTRASDSDVYDAGEISEDHDQGNGTLSVGSDEGNENPVRFGECANSTSSGPIPRPPGLKRVSSGGLGAGPNSKGSSNVNRSTALASYLQEQQYHAGESSMTSLSPTAGSSNPEPMNQNAHTLDGMTFDSGLLDTTASFTPFATSSGRSSNGSGSQQSG</sequence>
<name>A0A9W9UH79_PENBR</name>
<feature type="compositionally biased region" description="Pro residues" evidence="1">
    <location>
        <begin position="10"/>
        <end position="19"/>
    </location>
</feature>
<comment type="caution">
    <text evidence="2">The sequence shown here is derived from an EMBL/GenBank/DDBJ whole genome shotgun (WGS) entry which is preliminary data.</text>
</comment>
<evidence type="ECO:0000313" key="3">
    <source>
        <dbReference type="Proteomes" id="UP001148299"/>
    </source>
</evidence>
<gene>
    <name evidence="2" type="ORF">N7541_009403</name>
</gene>
<dbReference type="AlphaFoldDB" id="A0A9W9UH79"/>
<keyword evidence="3" id="KW-1185">Reference proteome</keyword>